<feature type="domain" description="HTH iclR-type" evidence="4">
    <location>
        <begin position="21"/>
        <end position="81"/>
    </location>
</feature>
<keyword evidence="1" id="KW-0805">Transcription regulation</keyword>
<keyword evidence="7" id="KW-1185">Reference proteome</keyword>
<evidence type="ECO:0000256" key="2">
    <source>
        <dbReference type="ARBA" id="ARBA00023125"/>
    </source>
</evidence>
<evidence type="ECO:0000313" key="6">
    <source>
        <dbReference type="EMBL" id="MFC5497662.1"/>
    </source>
</evidence>
<dbReference type="SUPFAM" id="SSF46785">
    <property type="entry name" value="Winged helix' DNA-binding domain"/>
    <property type="match status" value="1"/>
</dbReference>
<feature type="domain" description="IclR-ED" evidence="5">
    <location>
        <begin position="82"/>
        <end position="264"/>
    </location>
</feature>
<evidence type="ECO:0000313" key="7">
    <source>
        <dbReference type="Proteomes" id="UP001596037"/>
    </source>
</evidence>
<evidence type="ECO:0000256" key="3">
    <source>
        <dbReference type="ARBA" id="ARBA00023163"/>
    </source>
</evidence>
<dbReference type="InterPro" id="IPR014757">
    <property type="entry name" value="Tscrpt_reg_IclR_C"/>
</dbReference>
<dbReference type="PROSITE" id="PS51077">
    <property type="entry name" value="HTH_ICLR"/>
    <property type="match status" value="1"/>
</dbReference>
<name>A0ABW0NEG8_9BURK</name>
<dbReference type="InterPro" id="IPR012794">
    <property type="entry name" value="PcaR_PcaU"/>
</dbReference>
<evidence type="ECO:0000259" key="5">
    <source>
        <dbReference type="PROSITE" id="PS51078"/>
    </source>
</evidence>
<dbReference type="InterPro" id="IPR029016">
    <property type="entry name" value="GAF-like_dom_sf"/>
</dbReference>
<proteinExistence type="predicted"/>
<dbReference type="Gene3D" id="1.10.10.10">
    <property type="entry name" value="Winged helix-like DNA-binding domain superfamily/Winged helix DNA-binding domain"/>
    <property type="match status" value="1"/>
</dbReference>
<dbReference type="PANTHER" id="PTHR30136:SF34">
    <property type="entry name" value="TRANSCRIPTIONAL REGULATOR"/>
    <property type="match status" value="1"/>
</dbReference>
<gene>
    <name evidence="6" type="ORF">ACFPOE_08965</name>
</gene>
<dbReference type="PANTHER" id="PTHR30136">
    <property type="entry name" value="HELIX-TURN-HELIX TRANSCRIPTIONAL REGULATOR, ICLR FAMILY"/>
    <property type="match status" value="1"/>
</dbReference>
<comment type="caution">
    <text evidence="6">The sequence shown here is derived from an EMBL/GenBank/DDBJ whole genome shotgun (WGS) entry which is preliminary data.</text>
</comment>
<dbReference type="Pfam" id="PF01614">
    <property type="entry name" value="IclR_C"/>
    <property type="match status" value="1"/>
</dbReference>
<evidence type="ECO:0000256" key="1">
    <source>
        <dbReference type="ARBA" id="ARBA00023015"/>
    </source>
</evidence>
<dbReference type="Pfam" id="PF09339">
    <property type="entry name" value="HTH_IclR"/>
    <property type="match status" value="1"/>
</dbReference>
<dbReference type="SUPFAM" id="SSF55781">
    <property type="entry name" value="GAF domain-like"/>
    <property type="match status" value="1"/>
</dbReference>
<dbReference type="EMBL" id="JBHSMF010000006">
    <property type="protein sequence ID" value="MFC5497662.1"/>
    <property type="molecule type" value="Genomic_DNA"/>
</dbReference>
<dbReference type="InterPro" id="IPR036390">
    <property type="entry name" value="WH_DNA-bd_sf"/>
</dbReference>
<evidence type="ECO:0000259" key="4">
    <source>
        <dbReference type="PROSITE" id="PS51077"/>
    </source>
</evidence>
<dbReference type="InterPro" id="IPR050707">
    <property type="entry name" value="HTH_MetabolicPath_Reg"/>
</dbReference>
<dbReference type="SMART" id="SM00346">
    <property type="entry name" value="HTH_ICLR"/>
    <property type="match status" value="1"/>
</dbReference>
<keyword evidence="2" id="KW-0238">DNA-binding</keyword>
<dbReference type="NCBIfam" id="TIGR02431">
    <property type="entry name" value="pcaR_pcaU"/>
    <property type="match status" value="1"/>
</dbReference>
<accession>A0ABW0NEG8</accession>
<dbReference type="InterPro" id="IPR036388">
    <property type="entry name" value="WH-like_DNA-bd_sf"/>
</dbReference>
<dbReference type="Proteomes" id="UP001596037">
    <property type="component" value="Unassembled WGS sequence"/>
</dbReference>
<dbReference type="PROSITE" id="PS51078">
    <property type="entry name" value="ICLR_ED"/>
    <property type="match status" value="1"/>
</dbReference>
<protein>
    <submittedName>
        <fullName evidence="6">IclR family transcriptional regulator C-terminal domain-containing protein</fullName>
    </submittedName>
</protein>
<organism evidence="6 7">
    <name type="scientific">Caenimonas terrae</name>
    <dbReference type="NCBI Taxonomy" id="696074"/>
    <lineage>
        <taxon>Bacteria</taxon>
        <taxon>Pseudomonadati</taxon>
        <taxon>Pseudomonadota</taxon>
        <taxon>Betaproteobacteria</taxon>
        <taxon>Burkholderiales</taxon>
        <taxon>Comamonadaceae</taxon>
        <taxon>Caenimonas</taxon>
    </lineage>
</organism>
<dbReference type="RefSeq" id="WP_376849743.1">
    <property type="nucleotide sequence ID" value="NZ_JBHSMF010000006.1"/>
</dbReference>
<dbReference type="Gene3D" id="3.30.450.40">
    <property type="match status" value="1"/>
</dbReference>
<reference evidence="7" key="1">
    <citation type="journal article" date="2019" name="Int. J. Syst. Evol. Microbiol.">
        <title>The Global Catalogue of Microorganisms (GCM) 10K type strain sequencing project: providing services to taxonomists for standard genome sequencing and annotation.</title>
        <authorList>
            <consortium name="The Broad Institute Genomics Platform"/>
            <consortium name="The Broad Institute Genome Sequencing Center for Infectious Disease"/>
            <person name="Wu L."/>
            <person name="Ma J."/>
        </authorList>
    </citation>
    <scope>NUCLEOTIDE SEQUENCE [LARGE SCALE GENOMIC DNA]</scope>
    <source>
        <strain evidence="7">CCUG 57401</strain>
    </source>
</reference>
<keyword evidence="3" id="KW-0804">Transcription</keyword>
<dbReference type="InterPro" id="IPR005471">
    <property type="entry name" value="Tscrpt_reg_IclR_N"/>
</dbReference>
<sequence length="264" mass="28672">MGQIMSMAGEPDTAREEKEYVMGLEKGLAVVEAFGIARGPLTLSQAAEITGHTKAAVRRSLLTLCKLGYATQDGRQFRLAPRSLRLGHAYVASDPLTKVAQPILEMTSERTKESASIAVLDAQDSVFVARSTHRRSLSSGLGIGVRLPAYASATGRVLLAEQPVAQVEFMLNRMSRPALTPRTRTGMREILREIALVRTRGYAISDEELELGLRSVAVPIRNGRGELVAAMSLSVATSRMTRDQLVDKLVPELDAARRTFAALL</sequence>